<dbReference type="GO" id="GO:0004045">
    <property type="term" value="F:peptidyl-tRNA hydrolase activity"/>
    <property type="evidence" value="ECO:0007669"/>
    <property type="project" value="UniProtKB-EC"/>
</dbReference>
<dbReference type="Pfam" id="PF01981">
    <property type="entry name" value="PTH2"/>
    <property type="match status" value="1"/>
</dbReference>
<feature type="signal peptide" evidence="6">
    <location>
        <begin position="1"/>
        <end position="24"/>
    </location>
</feature>
<dbReference type="SUPFAM" id="SSF102462">
    <property type="entry name" value="Peptidyl-tRNA hydrolase II"/>
    <property type="match status" value="1"/>
</dbReference>
<evidence type="ECO:0000256" key="2">
    <source>
        <dbReference type="ARBA" id="ARBA00022801"/>
    </source>
</evidence>
<dbReference type="CDD" id="cd02430">
    <property type="entry name" value="PTH2"/>
    <property type="match status" value="1"/>
</dbReference>
<dbReference type="Gene3D" id="3.40.1490.10">
    <property type="entry name" value="Bit1"/>
    <property type="match status" value="1"/>
</dbReference>
<keyword evidence="2 7" id="KW-0378">Hydrolase</keyword>
<keyword evidence="8" id="KW-1185">Reference proteome</keyword>
<organism evidence="7 8">
    <name type="scientific">Mycena rosella</name>
    <name type="common">Pink bonnet</name>
    <name type="synonym">Agaricus rosellus</name>
    <dbReference type="NCBI Taxonomy" id="1033263"/>
    <lineage>
        <taxon>Eukaryota</taxon>
        <taxon>Fungi</taxon>
        <taxon>Dikarya</taxon>
        <taxon>Basidiomycota</taxon>
        <taxon>Agaricomycotina</taxon>
        <taxon>Agaricomycetes</taxon>
        <taxon>Agaricomycetidae</taxon>
        <taxon>Agaricales</taxon>
        <taxon>Marasmiineae</taxon>
        <taxon>Mycenaceae</taxon>
        <taxon>Mycena</taxon>
    </lineage>
</organism>
<proteinExistence type="inferred from homology"/>
<evidence type="ECO:0000256" key="1">
    <source>
        <dbReference type="ARBA" id="ARBA00013260"/>
    </source>
</evidence>
<dbReference type="PANTHER" id="PTHR12649">
    <property type="entry name" value="PEPTIDYL-TRNA HYDROLASE 2"/>
    <property type="match status" value="1"/>
</dbReference>
<dbReference type="NCBIfam" id="TIGR00283">
    <property type="entry name" value="arch_pth2"/>
    <property type="match status" value="1"/>
</dbReference>
<dbReference type="FunFam" id="3.40.1490.10:FF:000001">
    <property type="entry name" value="Peptidyl-tRNA hydrolase 2"/>
    <property type="match status" value="1"/>
</dbReference>
<evidence type="ECO:0000256" key="4">
    <source>
        <dbReference type="ARBA" id="ARBA00048707"/>
    </source>
</evidence>
<comment type="similarity">
    <text evidence="3">Belongs to the PTH2 family.</text>
</comment>
<comment type="catalytic activity">
    <reaction evidence="4">
        <text>an N-acyl-L-alpha-aminoacyl-tRNA + H2O = an N-acyl-L-amino acid + a tRNA + H(+)</text>
        <dbReference type="Rhea" id="RHEA:54448"/>
        <dbReference type="Rhea" id="RHEA-COMP:10123"/>
        <dbReference type="Rhea" id="RHEA-COMP:13883"/>
        <dbReference type="ChEBI" id="CHEBI:15377"/>
        <dbReference type="ChEBI" id="CHEBI:15378"/>
        <dbReference type="ChEBI" id="CHEBI:59874"/>
        <dbReference type="ChEBI" id="CHEBI:78442"/>
        <dbReference type="ChEBI" id="CHEBI:138191"/>
        <dbReference type="EC" id="3.1.1.29"/>
    </reaction>
</comment>
<reference evidence="7" key="1">
    <citation type="submission" date="2023-03" db="EMBL/GenBank/DDBJ databases">
        <title>Massive genome expansion in bonnet fungi (Mycena s.s.) driven by repeated elements and novel gene families across ecological guilds.</title>
        <authorList>
            <consortium name="Lawrence Berkeley National Laboratory"/>
            <person name="Harder C.B."/>
            <person name="Miyauchi S."/>
            <person name="Viragh M."/>
            <person name="Kuo A."/>
            <person name="Thoen E."/>
            <person name="Andreopoulos B."/>
            <person name="Lu D."/>
            <person name="Skrede I."/>
            <person name="Drula E."/>
            <person name="Henrissat B."/>
            <person name="Morin E."/>
            <person name="Kohler A."/>
            <person name="Barry K."/>
            <person name="LaButti K."/>
            <person name="Morin E."/>
            <person name="Salamov A."/>
            <person name="Lipzen A."/>
            <person name="Mereny Z."/>
            <person name="Hegedus B."/>
            <person name="Baldrian P."/>
            <person name="Stursova M."/>
            <person name="Weitz H."/>
            <person name="Taylor A."/>
            <person name="Grigoriev I.V."/>
            <person name="Nagy L.G."/>
            <person name="Martin F."/>
            <person name="Kauserud H."/>
        </authorList>
    </citation>
    <scope>NUCLEOTIDE SEQUENCE</scope>
    <source>
        <strain evidence="7">CBHHK067</strain>
    </source>
</reference>
<dbReference type="PANTHER" id="PTHR12649:SF11">
    <property type="entry name" value="PEPTIDYL-TRNA HYDROLASE 2, MITOCHONDRIAL"/>
    <property type="match status" value="1"/>
</dbReference>
<feature type="compositionally biased region" description="Acidic residues" evidence="5">
    <location>
        <begin position="42"/>
        <end position="56"/>
    </location>
</feature>
<feature type="region of interest" description="Disordered" evidence="5">
    <location>
        <begin position="27"/>
        <end position="59"/>
    </location>
</feature>
<dbReference type="AlphaFoldDB" id="A0AAD7GVU8"/>
<name>A0AAD7GVU8_MYCRO</name>
<dbReference type="InterPro" id="IPR002833">
    <property type="entry name" value="PTH2"/>
</dbReference>
<dbReference type="InterPro" id="IPR023476">
    <property type="entry name" value="Pep_tRNA_hydro_II_dom_sf"/>
</dbReference>
<sequence>MMATLPTAYFFVLTASLALGYCAGTSVPKSTEVPSQPKAESDAADSDSESEEEEGVDVSGLTTVEDCKLVLAVRTDLGMSSGKIAAQCSHATLACYKTLLSKNPALLARWARTGYLKSVVRCTDEDHLLLLQAQAQSLNLCARSIQDAGRTQIAAGSTTVLGIAGPTALVEGLTGELASL</sequence>
<dbReference type="GO" id="GO:0005829">
    <property type="term" value="C:cytosol"/>
    <property type="evidence" value="ECO:0007669"/>
    <property type="project" value="TreeGrafter"/>
</dbReference>
<feature type="chain" id="PRO_5042253340" description="peptidyl-tRNA hydrolase" evidence="6">
    <location>
        <begin position="25"/>
        <end position="180"/>
    </location>
</feature>
<dbReference type="EMBL" id="JARKIE010000007">
    <property type="protein sequence ID" value="KAJ7706408.1"/>
    <property type="molecule type" value="Genomic_DNA"/>
</dbReference>
<keyword evidence="6" id="KW-0732">Signal</keyword>
<accession>A0AAD7GVU8</accession>
<evidence type="ECO:0000313" key="8">
    <source>
        <dbReference type="Proteomes" id="UP001221757"/>
    </source>
</evidence>
<evidence type="ECO:0000313" key="7">
    <source>
        <dbReference type="EMBL" id="KAJ7706408.1"/>
    </source>
</evidence>
<gene>
    <name evidence="7" type="ORF">B0H17DRAFT_1037068</name>
</gene>
<comment type="caution">
    <text evidence="7">The sequence shown here is derived from an EMBL/GenBank/DDBJ whole genome shotgun (WGS) entry which is preliminary data.</text>
</comment>
<dbReference type="EC" id="3.1.1.29" evidence="1"/>
<dbReference type="Proteomes" id="UP001221757">
    <property type="component" value="Unassembled WGS sequence"/>
</dbReference>
<protein>
    <recommendedName>
        <fullName evidence="1">peptidyl-tRNA hydrolase</fullName>
        <ecNumber evidence="1">3.1.1.29</ecNumber>
    </recommendedName>
</protein>
<evidence type="ECO:0000256" key="6">
    <source>
        <dbReference type="SAM" id="SignalP"/>
    </source>
</evidence>
<evidence type="ECO:0000256" key="3">
    <source>
        <dbReference type="ARBA" id="ARBA00038050"/>
    </source>
</evidence>
<evidence type="ECO:0000256" key="5">
    <source>
        <dbReference type="SAM" id="MobiDB-lite"/>
    </source>
</evidence>